<dbReference type="PANTHER" id="PTHR43042:SF3">
    <property type="entry name" value="RIBOSOMAL RNA LARGE SUBUNIT METHYLTRANSFERASE YWBD-RELATED"/>
    <property type="match status" value="1"/>
</dbReference>
<name>A0ABN1L590_9GAMM</name>
<evidence type="ECO:0000256" key="4">
    <source>
        <dbReference type="ARBA" id="ARBA00022691"/>
    </source>
</evidence>
<dbReference type="PANTHER" id="PTHR43042">
    <property type="entry name" value="SAM-DEPENDENT METHYLTRANSFERASE"/>
    <property type="match status" value="1"/>
</dbReference>
<keyword evidence="7" id="KW-1185">Reference proteome</keyword>
<keyword evidence="3" id="KW-0808">Transferase</keyword>
<evidence type="ECO:0000313" key="6">
    <source>
        <dbReference type="EMBL" id="GAA0814773.1"/>
    </source>
</evidence>
<protein>
    <submittedName>
        <fullName evidence="6">Class I SAM-dependent methyltransferase</fullName>
    </submittedName>
</protein>
<comment type="caution">
    <text evidence="6">The sequence shown here is derived from an EMBL/GenBank/DDBJ whole genome shotgun (WGS) entry which is preliminary data.</text>
</comment>
<evidence type="ECO:0000313" key="7">
    <source>
        <dbReference type="Proteomes" id="UP001500021"/>
    </source>
</evidence>
<evidence type="ECO:0000259" key="5">
    <source>
        <dbReference type="Pfam" id="PF10672"/>
    </source>
</evidence>
<reference evidence="6 7" key="1">
    <citation type="journal article" date="2019" name="Int. J. Syst. Evol. Microbiol.">
        <title>The Global Catalogue of Microorganisms (GCM) 10K type strain sequencing project: providing services to taxonomists for standard genome sequencing and annotation.</title>
        <authorList>
            <consortium name="The Broad Institute Genomics Platform"/>
            <consortium name="The Broad Institute Genome Sequencing Center for Infectious Disease"/>
            <person name="Wu L."/>
            <person name="Ma J."/>
        </authorList>
    </citation>
    <scope>NUCLEOTIDE SEQUENCE [LARGE SCALE GENOMIC DNA]</scope>
    <source>
        <strain evidence="6 7">JCM 15608</strain>
    </source>
</reference>
<dbReference type="RefSeq" id="WP_343816217.1">
    <property type="nucleotide sequence ID" value="NZ_BAAAFA010000003.1"/>
</dbReference>
<gene>
    <name evidence="6" type="ORF">GCM10009111_12130</name>
</gene>
<dbReference type="CDD" id="cd02440">
    <property type="entry name" value="AdoMet_MTases"/>
    <property type="match status" value="1"/>
</dbReference>
<evidence type="ECO:0000256" key="1">
    <source>
        <dbReference type="ARBA" id="ARBA00022552"/>
    </source>
</evidence>
<dbReference type="GO" id="GO:0008168">
    <property type="term" value="F:methyltransferase activity"/>
    <property type="evidence" value="ECO:0007669"/>
    <property type="project" value="UniProtKB-KW"/>
</dbReference>
<proteinExistence type="predicted"/>
<organism evidence="6 7">
    <name type="scientific">Colwellia asteriadis</name>
    <dbReference type="NCBI Taxonomy" id="517723"/>
    <lineage>
        <taxon>Bacteria</taxon>
        <taxon>Pseudomonadati</taxon>
        <taxon>Pseudomonadota</taxon>
        <taxon>Gammaproteobacteria</taxon>
        <taxon>Alteromonadales</taxon>
        <taxon>Colwelliaceae</taxon>
        <taxon>Colwellia</taxon>
    </lineage>
</organism>
<dbReference type="InterPro" id="IPR029063">
    <property type="entry name" value="SAM-dependent_MTases_sf"/>
</dbReference>
<dbReference type="InterPro" id="IPR019614">
    <property type="entry name" value="SAM-dep_methyl-trfase"/>
</dbReference>
<dbReference type="EMBL" id="BAAAFA010000003">
    <property type="protein sequence ID" value="GAA0814773.1"/>
    <property type="molecule type" value="Genomic_DNA"/>
</dbReference>
<dbReference type="SUPFAM" id="SSF53335">
    <property type="entry name" value="S-adenosyl-L-methionine-dependent methyltransferases"/>
    <property type="match status" value="1"/>
</dbReference>
<keyword evidence="2 6" id="KW-0489">Methyltransferase</keyword>
<accession>A0ABN1L590</accession>
<dbReference type="Pfam" id="PF10672">
    <property type="entry name" value="Methyltrans_SAM"/>
    <property type="match status" value="1"/>
</dbReference>
<dbReference type="GO" id="GO:0032259">
    <property type="term" value="P:methylation"/>
    <property type="evidence" value="ECO:0007669"/>
    <property type="project" value="UniProtKB-KW"/>
</dbReference>
<evidence type="ECO:0000256" key="3">
    <source>
        <dbReference type="ARBA" id="ARBA00022679"/>
    </source>
</evidence>
<sequence>MIEFISATDFSDTQRLFHGRGHAYPELTHVNVDWFNPVVLITLYSPVDEQWLLRQALALQALIPECQSVQVQRRYEKMAPMQVLLGESIEQTVVQEQGLKFNIELGKAQNSGLFLDMANGRAWVKEHADNKNVLNLFAYTCAFSLAATLGGASRVVNIDLSKASLSKGRENHQLNLLSKKEGKQVVFEGVDIFKSNSRIKKYGPYDLLICDPPSFQKGSVNIERDYAKIIRRIPQWMNAGARLMLCLNSPDLDEDFLKAEVARECPQCQFNYKVDNPEVFKEAQAGKGLKVLIFTYLPEHS</sequence>
<keyword evidence="1" id="KW-0698">rRNA processing</keyword>
<feature type="domain" description="S-adenosylmethionine-dependent methyltransferase" evidence="5">
    <location>
        <begin position="14"/>
        <end position="294"/>
    </location>
</feature>
<dbReference type="Gene3D" id="3.40.50.150">
    <property type="entry name" value="Vaccinia Virus protein VP39"/>
    <property type="match status" value="1"/>
</dbReference>
<dbReference type="Proteomes" id="UP001500021">
    <property type="component" value="Unassembled WGS sequence"/>
</dbReference>
<evidence type="ECO:0000256" key="2">
    <source>
        <dbReference type="ARBA" id="ARBA00022603"/>
    </source>
</evidence>
<keyword evidence="4" id="KW-0949">S-adenosyl-L-methionine</keyword>